<evidence type="ECO:0000256" key="3">
    <source>
        <dbReference type="ARBA" id="ARBA00022692"/>
    </source>
</evidence>
<feature type="transmembrane region" description="Helical" evidence="6">
    <location>
        <begin position="182"/>
        <end position="213"/>
    </location>
</feature>
<feature type="transmembrane region" description="Helical" evidence="6">
    <location>
        <begin position="59"/>
        <end position="86"/>
    </location>
</feature>
<keyword evidence="5 6" id="KW-0472">Membrane</keyword>
<dbReference type="SUPFAM" id="SSF81345">
    <property type="entry name" value="ABC transporter involved in vitamin B12 uptake, BtuC"/>
    <property type="match status" value="1"/>
</dbReference>
<feature type="transmembrane region" description="Helical" evidence="6">
    <location>
        <begin position="98"/>
        <end position="119"/>
    </location>
</feature>
<evidence type="ECO:0000256" key="5">
    <source>
        <dbReference type="ARBA" id="ARBA00023136"/>
    </source>
</evidence>
<feature type="transmembrane region" description="Helical" evidence="6">
    <location>
        <begin position="225"/>
        <end position="245"/>
    </location>
</feature>
<dbReference type="PANTHER" id="PTHR30477:SF13">
    <property type="entry name" value="IRON TRANSPORT SYSTEM MEMBRANE PROTEIN HI_0360-RELATED"/>
    <property type="match status" value="1"/>
</dbReference>
<dbReference type="GO" id="GO:0043190">
    <property type="term" value="C:ATP-binding cassette (ABC) transporter complex"/>
    <property type="evidence" value="ECO:0007669"/>
    <property type="project" value="InterPro"/>
</dbReference>
<feature type="transmembrane region" description="Helical" evidence="6">
    <location>
        <begin position="12"/>
        <end position="39"/>
    </location>
</feature>
<evidence type="ECO:0000256" key="1">
    <source>
        <dbReference type="ARBA" id="ARBA00004141"/>
    </source>
</evidence>
<dbReference type="Gene3D" id="1.10.3470.10">
    <property type="entry name" value="ABC transporter involved in vitamin B12 uptake, BtuC"/>
    <property type="match status" value="1"/>
</dbReference>
<reference evidence="7" key="1">
    <citation type="submission" date="2018-05" db="EMBL/GenBank/DDBJ databases">
        <authorList>
            <person name="Lanie J.A."/>
            <person name="Ng W.-L."/>
            <person name="Kazmierczak K.M."/>
            <person name="Andrzejewski T.M."/>
            <person name="Davidsen T.M."/>
            <person name="Wayne K.J."/>
            <person name="Tettelin H."/>
            <person name="Glass J.I."/>
            <person name="Rusch D."/>
            <person name="Podicherti R."/>
            <person name="Tsui H.-C.T."/>
            <person name="Winkler M.E."/>
        </authorList>
    </citation>
    <scope>NUCLEOTIDE SEQUENCE</scope>
</reference>
<keyword evidence="4 6" id="KW-1133">Transmembrane helix</keyword>
<evidence type="ECO:0000256" key="4">
    <source>
        <dbReference type="ARBA" id="ARBA00022989"/>
    </source>
</evidence>
<evidence type="ECO:0000256" key="2">
    <source>
        <dbReference type="ARBA" id="ARBA00008034"/>
    </source>
</evidence>
<dbReference type="PANTHER" id="PTHR30477">
    <property type="entry name" value="ABC-TRANSPORTER METAL-BINDING PROTEIN"/>
    <property type="match status" value="1"/>
</dbReference>
<dbReference type="CDD" id="cd06550">
    <property type="entry name" value="TM_ABC_iron-siderophores_like"/>
    <property type="match status" value="1"/>
</dbReference>
<name>A0A381VN64_9ZZZZ</name>
<feature type="transmembrane region" description="Helical" evidence="6">
    <location>
        <begin position="131"/>
        <end position="153"/>
    </location>
</feature>
<evidence type="ECO:0000313" key="7">
    <source>
        <dbReference type="EMBL" id="SVA41501.1"/>
    </source>
</evidence>
<comment type="subcellular location">
    <subcellularLocation>
        <location evidence="1">Membrane</location>
        <topology evidence="1">Multi-pass membrane protein</topology>
    </subcellularLocation>
</comment>
<organism evidence="7">
    <name type="scientific">marine metagenome</name>
    <dbReference type="NCBI Taxonomy" id="408172"/>
    <lineage>
        <taxon>unclassified sequences</taxon>
        <taxon>metagenomes</taxon>
        <taxon>ecological metagenomes</taxon>
    </lineage>
</organism>
<gene>
    <name evidence="7" type="ORF">METZ01_LOCUS94355</name>
</gene>
<feature type="non-terminal residue" evidence="7">
    <location>
        <position position="1"/>
    </location>
</feature>
<dbReference type="Pfam" id="PF00950">
    <property type="entry name" value="ABC-3"/>
    <property type="match status" value="1"/>
</dbReference>
<protein>
    <submittedName>
        <fullName evidence="7">Uncharacterized protein</fullName>
    </submittedName>
</protein>
<dbReference type="InterPro" id="IPR037294">
    <property type="entry name" value="ABC_BtuC-like"/>
</dbReference>
<dbReference type="GO" id="GO:0010043">
    <property type="term" value="P:response to zinc ion"/>
    <property type="evidence" value="ECO:0007669"/>
    <property type="project" value="TreeGrafter"/>
</dbReference>
<feature type="transmembrane region" description="Helical" evidence="6">
    <location>
        <begin position="251"/>
        <end position="268"/>
    </location>
</feature>
<sequence length="275" mass="28643">VSDLVELLLEPFAYSFMIRALAVSIFVGIMCPVLGSYVVNRGLGFMGDALAHSVLPGMILALILGVSPLVGAVPTGIVVALAIGYLSKKARIAEDTSIGILFAGLFALGLIMVPIAGNVSVSVEDILLGQVLGVSNTDVVVTCFLAALVLIVISVFHRQLVFVSFDPVGATVIGLPTKGLDYLLFVLLSIVIVVALQAVGIVLVVAMLITPAAAAGLMARRFNRAIALGVVFGILSTVVGLYLSYFFDLPSGPAMTLVSTAIFLLAGTRKKILTR</sequence>
<dbReference type="EMBL" id="UINC01009248">
    <property type="protein sequence ID" value="SVA41501.1"/>
    <property type="molecule type" value="Genomic_DNA"/>
</dbReference>
<evidence type="ECO:0000256" key="6">
    <source>
        <dbReference type="SAM" id="Phobius"/>
    </source>
</evidence>
<dbReference type="AlphaFoldDB" id="A0A381VN64"/>
<dbReference type="GO" id="GO:0055085">
    <property type="term" value="P:transmembrane transport"/>
    <property type="evidence" value="ECO:0007669"/>
    <property type="project" value="InterPro"/>
</dbReference>
<comment type="similarity">
    <text evidence="2">Belongs to the ABC-3 integral membrane protein family.</text>
</comment>
<proteinExistence type="inferred from homology"/>
<keyword evidence="3 6" id="KW-0812">Transmembrane</keyword>
<dbReference type="InterPro" id="IPR001626">
    <property type="entry name" value="ABC_TroCD"/>
</dbReference>
<accession>A0A381VN64</accession>
<dbReference type="FunFam" id="1.10.3470.10:FF:000003">
    <property type="entry name" value="Iron ABC transporter permease SitD"/>
    <property type="match status" value="1"/>
</dbReference>